<feature type="region of interest" description="Disordered" evidence="1">
    <location>
        <begin position="131"/>
        <end position="180"/>
    </location>
</feature>
<dbReference type="Pfam" id="PF13560">
    <property type="entry name" value="HTH_31"/>
    <property type="match status" value="1"/>
</dbReference>
<sequence>MLDDLAGRRTGERIQVLRERKGLSRPTLAGLVGKSASWLKGIENGRRLPPRLPTLVRLAEVLGVGDVALLAGTDMDIGDAASIPLTSFARIPHEAVPAIREAVRAPLLTVSGTAVDVAGLADRVAQAWRMWHGSPTPPHRRGPRPAHAHPGRSRRRPADRRRGAQDGQRRPRGPLRPRPA</sequence>
<dbReference type="InterPro" id="IPR010982">
    <property type="entry name" value="Lambda_DNA-bd_dom_sf"/>
</dbReference>
<keyword evidence="4" id="KW-1185">Reference proteome</keyword>
<comment type="caution">
    <text evidence="3">The sequence shown here is derived from an EMBL/GenBank/DDBJ whole genome shotgun (WGS) entry which is preliminary data.</text>
</comment>
<dbReference type="RefSeq" id="WP_131760329.1">
    <property type="nucleotide sequence ID" value="NZ_CAACUY010000111.1"/>
</dbReference>
<protein>
    <submittedName>
        <fullName evidence="3">Helix-turn-helix domain-containing protein</fullName>
    </submittedName>
</protein>
<feature type="domain" description="HTH cro/C1-type" evidence="2">
    <location>
        <begin position="14"/>
        <end position="70"/>
    </location>
</feature>
<name>A0ABW2XMF8_9ACTN</name>
<dbReference type="SUPFAM" id="SSF47413">
    <property type="entry name" value="lambda repressor-like DNA-binding domains"/>
    <property type="match status" value="1"/>
</dbReference>
<feature type="compositionally biased region" description="Basic residues" evidence="1">
    <location>
        <begin position="138"/>
        <end position="159"/>
    </location>
</feature>
<evidence type="ECO:0000313" key="4">
    <source>
        <dbReference type="Proteomes" id="UP001597063"/>
    </source>
</evidence>
<evidence type="ECO:0000256" key="1">
    <source>
        <dbReference type="SAM" id="MobiDB-lite"/>
    </source>
</evidence>
<organism evidence="3 4">
    <name type="scientific">Actinomadura fibrosa</name>
    <dbReference type="NCBI Taxonomy" id="111802"/>
    <lineage>
        <taxon>Bacteria</taxon>
        <taxon>Bacillati</taxon>
        <taxon>Actinomycetota</taxon>
        <taxon>Actinomycetes</taxon>
        <taxon>Streptosporangiales</taxon>
        <taxon>Thermomonosporaceae</taxon>
        <taxon>Actinomadura</taxon>
    </lineage>
</organism>
<evidence type="ECO:0000313" key="3">
    <source>
        <dbReference type="EMBL" id="MFD0686824.1"/>
    </source>
</evidence>
<evidence type="ECO:0000259" key="2">
    <source>
        <dbReference type="PROSITE" id="PS50943"/>
    </source>
</evidence>
<dbReference type="InterPro" id="IPR001387">
    <property type="entry name" value="Cro/C1-type_HTH"/>
</dbReference>
<dbReference type="Proteomes" id="UP001597063">
    <property type="component" value="Unassembled WGS sequence"/>
</dbReference>
<gene>
    <name evidence="3" type="ORF">ACFQZM_20160</name>
</gene>
<proteinExistence type="predicted"/>
<dbReference type="EMBL" id="JBHTGP010000011">
    <property type="protein sequence ID" value="MFD0686824.1"/>
    <property type="molecule type" value="Genomic_DNA"/>
</dbReference>
<dbReference type="CDD" id="cd00093">
    <property type="entry name" value="HTH_XRE"/>
    <property type="match status" value="1"/>
</dbReference>
<dbReference type="PROSITE" id="PS50943">
    <property type="entry name" value="HTH_CROC1"/>
    <property type="match status" value="1"/>
</dbReference>
<reference evidence="4" key="1">
    <citation type="journal article" date="2019" name="Int. J. Syst. Evol. Microbiol.">
        <title>The Global Catalogue of Microorganisms (GCM) 10K type strain sequencing project: providing services to taxonomists for standard genome sequencing and annotation.</title>
        <authorList>
            <consortium name="The Broad Institute Genomics Platform"/>
            <consortium name="The Broad Institute Genome Sequencing Center for Infectious Disease"/>
            <person name="Wu L."/>
            <person name="Ma J."/>
        </authorList>
    </citation>
    <scope>NUCLEOTIDE SEQUENCE [LARGE SCALE GENOMIC DNA]</scope>
    <source>
        <strain evidence="4">JCM 9371</strain>
    </source>
</reference>
<dbReference type="Gene3D" id="1.10.260.40">
    <property type="entry name" value="lambda repressor-like DNA-binding domains"/>
    <property type="match status" value="1"/>
</dbReference>
<dbReference type="SMART" id="SM00530">
    <property type="entry name" value="HTH_XRE"/>
    <property type="match status" value="1"/>
</dbReference>
<accession>A0ABW2XMF8</accession>
<feature type="compositionally biased region" description="Basic residues" evidence="1">
    <location>
        <begin position="170"/>
        <end position="180"/>
    </location>
</feature>
<feature type="compositionally biased region" description="Basic and acidic residues" evidence="1">
    <location>
        <begin position="160"/>
        <end position="169"/>
    </location>
</feature>